<feature type="region of interest" description="Disordered" evidence="1">
    <location>
        <begin position="362"/>
        <end position="383"/>
    </location>
</feature>
<dbReference type="Gene3D" id="3.60.15.10">
    <property type="entry name" value="Ribonuclease Z/Hydroxyacylglutathione hydrolase-like"/>
    <property type="match status" value="1"/>
</dbReference>
<dbReference type="PANTHER" id="PTHR30619">
    <property type="entry name" value="DNA INTERNALIZATION/COMPETENCE PROTEIN COMEC/REC2"/>
    <property type="match status" value="1"/>
</dbReference>
<dbReference type="Proteomes" id="UP000295565">
    <property type="component" value="Unassembled WGS sequence"/>
</dbReference>
<keyword evidence="3" id="KW-1185">Reference proteome</keyword>
<accession>A0A4R1KI39</accession>
<evidence type="ECO:0008006" key="4">
    <source>
        <dbReference type="Google" id="ProtNLM"/>
    </source>
</evidence>
<dbReference type="AlphaFoldDB" id="A0A4R1KI39"/>
<sequence length="383" mass="43024">MVAKITFFPVGNGDMTLIETESNKKILIDCRIRKGNDLPDVLTMLRDKLDRDSNKRLYIDLFVWSHPDEDHCQGIQDHFHLETPENWNAEKDLIFINEIWSSPLVYRRASKTHKLCEAAKALNKEVKRRVNKFKEDKEMSSGNYVYILGQDEGDKTKDISEIVLELDATITKINGKQVNDFSAKLLSPTPKSDLDESEEKLGKNHSSVIFNYEIKGEEVVANFLSAGDAEVVCWEALLDRLDAQSNRKALEYDILQTPHHCSWHSLSHDSLSEKGDNAEVSDKAVEAIGNAKDKAFIISSSNTIKDDQNDPPAYRAKNEYENILDNVSGSFKCVDDHKKSGKNIPLVIEINGNGLKLIPATSFTQNNNAPDNAVNRNGGKGYA</sequence>
<feature type="compositionally biased region" description="Low complexity" evidence="1">
    <location>
        <begin position="366"/>
        <end position="377"/>
    </location>
</feature>
<dbReference type="SUPFAM" id="SSF56281">
    <property type="entry name" value="Metallo-hydrolase/oxidoreductase"/>
    <property type="match status" value="1"/>
</dbReference>
<dbReference type="OrthoDB" id="9800955at2"/>
<reference evidence="2 3" key="1">
    <citation type="submission" date="2019-03" db="EMBL/GenBank/DDBJ databases">
        <title>Genomic Encyclopedia of Type Strains, Phase IV (KMG-IV): sequencing the most valuable type-strain genomes for metagenomic binning, comparative biology and taxonomic classification.</title>
        <authorList>
            <person name="Goeker M."/>
        </authorList>
    </citation>
    <scope>NUCLEOTIDE SEQUENCE [LARGE SCALE GENOMIC DNA]</scope>
    <source>
        <strain evidence="2 3">DSM 18577</strain>
    </source>
</reference>
<dbReference type="RefSeq" id="WP_131910905.1">
    <property type="nucleotide sequence ID" value="NZ_OU594967.1"/>
</dbReference>
<evidence type="ECO:0000313" key="2">
    <source>
        <dbReference type="EMBL" id="TCK63900.1"/>
    </source>
</evidence>
<comment type="caution">
    <text evidence="2">The sequence shown here is derived from an EMBL/GenBank/DDBJ whole genome shotgun (WGS) entry which is preliminary data.</text>
</comment>
<dbReference type="InterPro" id="IPR052159">
    <property type="entry name" value="Competence_DNA_uptake"/>
</dbReference>
<name>A0A4R1KI39_9GAMM</name>
<evidence type="ECO:0000313" key="3">
    <source>
        <dbReference type="Proteomes" id="UP000295565"/>
    </source>
</evidence>
<protein>
    <recommendedName>
        <fullName evidence="4">Metallohydrolase</fullName>
    </recommendedName>
</protein>
<proteinExistence type="predicted"/>
<dbReference type="PANTHER" id="PTHR30619:SF1">
    <property type="entry name" value="RECOMBINATION PROTEIN 2"/>
    <property type="match status" value="1"/>
</dbReference>
<evidence type="ECO:0000256" key="1">
    <source>
        <dbReference type="SAM" id="MobiDB-lite"/>
    </source>
</evidence>
<dbReference type="EMBL" id="SMGD01000001">
    <property type="protein sequence ID" value="TCK63900.1"/>
    <property type="molecule type" value="Genomic_DNA"/>
</dbReference>
<organism evidence="2 3">
    <name type="scientific">Celerinatantimonas diazotrophica</name>
    <dbReference type="NCBI Taxonomy" id="412034"/>
    <lineage>
        <taxon>Bacteria</taxon>
        <taxon>Pseudomonadati</taxon>
        <taxon>Pseudomonadota</taxon>
        <taxon>Gammaproteobacteria</taxon>
        <taxon>Celerinatantimonadaceae</taxon>
        <taxon>Celerinatantimonas</taxon>
    </lineage>
</organism>
<dbReference type="InterPro" id="IPR036866">
    <property type="entry name" value="RibonucZ/Hydroxyglut_hydro"/>
</dbReference>
<gene>
    <name evidence="2" type="ORF">EV690_0012</name>
</gene>